<dbReference type="Proteomes" id="UP000783871">
    <property type="component" value="Unassembled WGS sequence"/>
</dbReference>
<dbReference type="EMBL" id="JAATEO010000018">
    <property type="protein sequence ID" value="NJP33761.1"/>
    <property type="molecule type" value="Genomic_DNA"/>
</dbReference>
<name>A0ABX0Z7D0_9ACTN</name>
<protein>
    <recommendedName>
        <fullName evidence="3">Roadblock/LAMTOR2 domain-containing protein</fullName>
    </recommendedName>
</protein>
<evidence type="ECO:0000313" key="2">
    <source>
        <dbReference type="Proteomes" id="UP000783871"/>
    </source>
</evidence>
<proteinExistence type="predicted"/>
<evidence type="ECO:0000313" key="1">
    <source>
        <dbReference type="EMBL" id="NJP33761.1"/>
    </source>
</evidence>
<reference evidence="1 2" key="1">
    <citation type="submission" date="2020-03" db="EMBL/GenBank/DDBJ databases">
        <title>WGS of actinomycetes isolated from Thailand.</title>
        <authorList>
            <person name="Thawai C."/>
        </authorList>
    </citation>
    <scope>NUCLEOTIDE SEQUENCE [LARGE SCALE GENOMIC DNA]</scope>
    <source>
        <strain evidence="1 2">HSS6-12</strain>
    </source>
</reference>
<keyword evidence="2" id="KW-1185">Reference proteome</keyword>
<dbReference type="RefSeq" id="WP_168002130.1">
    <property type="nucleotide sequence ID" value="NZ_JAATEO010000018.1"/>
</dbReference>
<comment type="caution">
    <text evidence="1">The sequence shown here is derived from an EMBL/GenBank/DDBJ whole genome shotgun (WGS) entry which is preliminary data.</text>
</comment>
<sequence length="113" mass="12004">MLTALPEADVQEAMAAFRRATQECAEFSSSSGDLSGVTVRLEQLSFPTLADETVAYRVIAAAGGGLVLYGHVVAVRHRDVLVLITLLQVGSPEVGPTAQIAAKAVDKLKRVRR</sequence>
<gene>
    <name evidence="1" type="ORF">HCJ94_17680</name>
</gene>
<accession>A0ABX0Z7D0</accession>
<organism evidence="1 2">
    <name type="scientific">Micromonospora thermarum</name>
    <dbReference type="NCBI Taxonomy" id="2720024"/>
    <lineage>
        <taxon>Bacteria</taxon>
        <taxon>Bacillati</taxon>
        <taxon>Actinomycetota</taxon>
        <taxon>Actinomycetes</taxon>
        <taxon>Micromonosporales</taxon>
        <taxon>Micromonosporaceae</taxon>
        <taxon>Micromonospora</taxon>
    </lineage>
</organism>
<evidence type="ECO:0008006" key="3">
    <source>
        <dbReference type="Google" id="ProtNLM"/>
    </source>
</evidence>